<dbReference type="InterPro" id="IPR045864">
    <property type="entry name" value="aa-tRNA-synth_II/BPL/LPL"/>
</dbReference>
<accession>A0A1M8A2D9</accession>
<comment type="similarity">
    <text evidence="1">Belongs to the class-II aminoacyl-tRNA synthetase family. Alax-L subfamily.</text>
</comment>
<dbReference type="Gene3D" id="3.10.310.40">
    <property type="match status" value="1"/>
</dbReference>
<dbReference type="InterPro" id="IPR018164">
    <property type="entry name" value="Ala-tRNA-synth_IIc_N"/>
</dbReference>
<organism evidence="15 16">
    <name type="scientific">Malassezia sympodialis (strain ATCC 42132)</name>
    <name type="common">Atopic eczema-associated yeast</name>
    <dbReference type="NCBI Taxonomy" id="1230383"/>
    <lineage>
        <taxon>Eukaryota</taxon>
        <taxon>Fungi</taxon>
        <taxon>Dikarya</taxon>
        <taxon>Basidiomycota</taxon>
        <taxon>Ustilaginomycotina</taxon>
        <taxon>Malasseziomycetes</taxon>
        <taxon>Malasseziales</taxon>
        <taxon>Malasseziaceae</taxon>
        <taxon>Malassezia</taxon>
    </lineage>
</organism>
<dbReference type="InterPro" id="IPR002318">
    <property type="entry name" value="Ala-tRNA-lgiase_IIc"/>
</dbReference>
<feature type="binding site" evidence="12">
    <location>
        <position position="794"/>
    </location>
    <ligand>
        <name>Zn(2+)</name>
        <dbReference type="ChEBI" id="CHEBI:29105"/>
    </ligand>
</feature>
<keyword evidence="7 12" id="KW-0067">ATP-binding</keyword>
<comment type="subunit">
    <text evidence="12">Monomer.</text>
</comment>
<dbReference type="FunFam" id="3.30.930.10:FF:000011">
    <property type="entry name" value="Alanine--tRNA ligase, cytoplasmic"/>
    <property type="match status" value="1"/>
</dbReference>
<dbReference type="InterPro" id="IPR018165">
    <property type="entry name" value="Ala-tRNA-synth_IIc_core"/>
</dbReference>
<dbReference type="InterPro" id="IPR018163">
    <property type="entry name" value="Thr/Ala-tRNA-synth_IIc_edit"/>
</dbReference>
<dbReference type="SUPFAM" id="SSF50447">
    <property type="entry name" value="Translation proteins"/>
    <property type="match status" value="1"/>
</dbReference>
<evidence type="ECO:0000256" key="6">
    <source>
        <dbReference type="ARBA" id="ARBA00022833"/>
    </source>
</evidence>
<keyword evidence="12" id="KW-0496">Mitochondrion</keyword>
<keyword evidence="6 12" id="KW-0862">Zinc</keyword>
<evidence type="ECO:0000256" key="7">
    <source>
        <dbReference type="ARBA" id="ARBA00022840"/>
    </source>
</evidence>
<dbReference type="FunFam" id="3.10.310.40:FF:000001">
    <property type="entry name" value="Alanine--tRNA ligase"/>
    <property type="match status" value="1"/>
</dbReference>
<keyword evidence="10 12" id="KW-0030">Aminoacyl-tRNA synthetase</keyword>
<dbReference type="GO" id="GO:0008270">
    <property type="term" value="F:zinc ion binding"/>
    <property type="evidence" value="ECO:0007669"/>
    <property type="project" value="UniProtKB-UniRule"/>
</dbReference>
<comment type="domain">
    <text evidence="12">Consists of three domains; the N-terminal catalytic domain, the editing domain and the C-terminal C-Ala domain. The editing domain removes incorrectly charged amino acids, while the C-Ala domain, along with tRNA(Ala), serves as a bridge to cooperatively bring together the editing and aminoacylation centers thus stimulating deacylation of misacylated tRNAs.</text>
</comment>
<dbReference type="STRING" id="1230383.A0A1M8A2D9"/>
<sequence>MPVVPRRRRPVRTHTSIDSDAMPFRVFCRLCMPLGSRLVRLLRSVPPTTFPPFSLVRRHSSTRTMTEPSAPASTAWPAAKVRSTFLDFFKEQAHTNVPSSSTVPYDDPTLLFANAGMNQYKSIFLGTVDPSSDFSKLRRAVNSQKCIRAGGKHNDLDDVGKDTYHHTFFEMLGNWSFGNYFKEEAISYAWKLLTEVYGLPADRLYVTYFEGDAKQGLEPDTEGRDIWRKVGVPDDHILTGNAKDNFWEMGATGPCGPCSEIHFDRIGGRNAAELVNMDDPDVIEVWNIVFIQFNREDDGSLRPLPARHIDTGMGFERLVSILQDKRSNYDTDVFTPLFARIQELTNARPYTGKLGAEDVDGIDTAYRVVADHVRTLTFAISDGCVPDKDGRGYVLRRILRRGTRFVRKYFQVPIGHFFSQLVPTLVEQMGGFFPEITKRMSEVQAILDEEEASFARTLDRGEKLFEQYARAARAEGRTKLSGSDVWRLYDTFGFPVDLTSIMAEEQGLTFDQAEFDKAQAESKEASKGQGKQQEGEAVKLDVHDLGHLDQDASVPQTNDVFKYDTPSMSATVKALFQAHQFVSKTASLPSGSEPFGVLLDRTNMYAESGGQQADTGSLVIDGVCELAVTDVQVSNGYVLHIGYLKYGALQVGDEVVVSYDESRRRPLRNNHTGTHILNFGLREILGDHVDQKGSLVAPTKLRFDFSHKAQVNVAELAKIESISNEFIARDVPVYAKDMALEEAQKIPGLRAVFGESYPNPVRVVALEYSVDEMAADLTNPRWRSTSVEFCGGTHVQRTGEIGHLIVTEESGIAKGVRRIVAVTGDEAATVTRTADEAAARLDAMAQVTDDAEKDAQLKAFSVELARMDMSVVRKDELKTRFAKVRKELDTRLKARAAADVKAAQEAVTQFFAENPEAPVYIAKLPVGVNAKALQSGVAAAKKLNKPVYLFAHDAHAAKGKALFSNYVPSAVLERGLDAVKWNQAVSEKLQGRGGGKPDGAQGQGEATPADVEEALQLAQSFFDMTLGGRS</sequence>
<dbReference type="GO" id="GO:0070143">
    <property type="term" value="P:mitochondrial alanyl-tRNA aminoacylation"/>
    <property type="evidence" value="ECO:0007669"/>
    <property type="project" value="UniProtKB-UniRule"/>
</dbReference>
<reference evidence="16" key="1">
    <citation type="journal article" date="2017" name="Nucleic Acids Res.">
        <title>Proteogenomics produces comprehensive and highly accurate protein-coding gene annotation in a complete genome assembly of Malassezia sympodialis.</title>
        <authorList>
            <person name="Zhu Y."/>
            <person name="Engstroem P.G."/>
            <person name="Tellgren-Roth C."/>
            <person name="Baudo C.D."/>
            <person name="Kennell J.C."/>
            <person name="Sun S."/>
            <person name="Billmyre R.B."/>
            <person name="Schroeder M.S."/>
            <person name="Andersson A."/>
            <person name="Holm T."/>
            <person name="Sigurgeirsson B."/>
            <person name="Wu G."/>
            <person name="Sankaranarayanan S.R."/>
            <person name="Siddharthan R."/>
            <person name="Sanyal K."/>
            <person name="Lundeberg J."/>
            <person name="Nystedt B."/>
            <person name="Boekhout T."/>
            <person name="Dawson T.L. Jr."/>
            <person name="Heitman J."/>
            <person name="Scheynius A."/>
            <person name="Lehtioe J."/>
        </authorList>
    </citation>
    <scope>NUCLEOTIDE SEQUENCE [LARGE SCALE GENOMIC DNA]</scope>
    <source>
        <strain evidence="16">ATCC 42132</strain>
    </source>
</reference>
<dbReference type="PROSITE" id="PS50860">
    <property type="entry name" value="AA_TRNA_LIGASE_II_ALA"/>
    <property type="match status" value="1"/>
</dbReference>
<keyword evidence="16" id="KW-1185">Reference proteome</keyword>
<dbReference type="InterPro" id="IPR023033">
    <property type="entry name" value="Ala_tRNA_ligase_euk/bac"/>
</dbReference>
<dbReference type="PANTHER" id="PTHR11777">
    <property type="entry name" value="ALANYL-TRNA SYNTHETASE"/>
    <property type="match status" value="1"/>
</dbReference>
<dbReference type="CDD" id="cd00673">
    <property type="entry name" value="AlaRS_core"/>
    <property type="match status" value="1"/>
</dbReference>
<dbReference type="PRINTS" id="PR00980">
    <property type="entry name" value="TRNASYNTHALA"/>
</dbReference>
<comment type="subcellular location">
    <subcellularLocation>
        <location evidence="12">Mitochondrion</location>
    </subcellularLocation>
    <subcellularLocation>
        <location evidence="12">Cytoplasm</location>
    </subcellularLocation>
</comment>
<keyword evidence="12" id="KW-0963">Cytoplasm</keyword>
<dbReference type="FunFam" id="3.30.980.10:FF:000004">
    <property type="entry name" value="Alanine--tRNA ligase, cytoplasmic"/>
    <property type="match status" value="1"/>
</dbReference>
<evidence type="ECO:0000256" key="10">
    <source>
        <dbReference type="ARBA" id="ARBA00023146"/>
    </source>
</evidence>
<dbReference type="Gene3D" id="3.30.930.10">
    <property type="entry name" value="Bira Bifunctional Protein, Domain 2"/>
    <property type="match status" value="1"/>
</dbReference>
<feature type="binding site" evidence="12">
    <location>
        <position position="790"/>
    </location>
    <ligand>
        <name>Zn(2+)</name>
        <dbReference type="ChEBI" id="CHEBI:29105"/>
    </ligand>
</feature>
<keyword evidence="5 12" id="KW-0547">Nucleotide-binding</keyword>
<dbReference type="GO" id="GO:0000049">
    <property type="term" value="F:tRNA binding"/>
    <property type="evidence" value="ECO:0007669"/>
    <property type="project" value="UniProtKB-KW"/>
</dbReference>
<dbReference type="InterPro" id="IPR018162">
    <property type="entry name" value="Ala-tRNA-ligase_IIc_anticod-bd"/>
</dbReference>
<dbReference type="FunFam" id="2.40.30.130:FF:000004">
    <property type="entry name" value="Alanine--tRNA ligase"/>
    <property type="match status" value="1"/>
</dbReference>
<dbReference type="GO" id="GO:0004813">
    <property type="term" value="F:alanine-tRNA ligase activity"/>
    <property type="evidence" value="ECO:0007669"/>
    <property type="project" value="UniProtKB-UniRule"/>
</dbReference>
<keyword evidence="3 12" id="KW-0436">Ligase</keyword>
<dbReference type="EC" id="6.1.1.7" evidence="12"/>
<evidence type="ECO:0000256" key="2">
    <source>
        <dbReference type="ARBA" id="ARBA00022555"/>
    </source>
</evidence>
<evidence type="ECO:0000256" key="8">
    <source>
        <dbReference type="ARBA" id="ARBA00022884"/>
    </source>
</evidence>
<evidence type="ECO:0000256" key="13">
    <source>
        <dbReference type="SAM" id="MobiDB-lite"/>
    </source>
</evidence>
<keyword evidence="2 12" id="KW-0820">tRNA-binding</keyword>
<comment type="function">
    <text evidence="12">Catalyzes the attachment of alanine to tRNA(Ala) in a two-step reaction: alanine is first activated by ATP to form Ala-AMP and then transferred to the acceptor end of tRNA(Ala). Also edits incorrectly charged tRNA(Ala) via its editing domain.</text>
</comment>
<keyword evidence="8 12" id="KW-0694">RNA-binding</keyword>
<protein>
    <recommendedName>
        <fullName evidence="12">Alanine--tRNA ligase</fullName>
        <ecNumber evidence="12">6.1.1.7</ecNumber>
    </recommendedName>
    <alternativeName>
        <fullName evidence="12">Alanyl-tRNA synthetase</fullName>
        <shortName evidence="12">AlaRS</shortName>
    </alternativeName>
</protein>
<dbReference type="PANTHER" id="PTHR11777:SF9">
    <property type="entry name" value="ALANINE--TRNA LIGASE, CYTOPLASMIC"/>
    <property type="match status" value="1"/>
</dbReference>
<dbReference type="EMBL" id="LT671822">
    <property type="protein sequence ID" value="SHO76571.1"/>
    <property type="molecule type" value="Genomic_DNA"/>
</dbReference>
<comment type="cofactor">
    <cofactor evidence="12">
        <name>Zn(2+)</name>
        <dbReference type="ChEBI" id="CHEBI:29105"/>
    </cofactor>
    <text evidence="12">Binds 1 zinc ion per subunit.</text>
</comment>
<evidence type="ECO:0000256" key="3">
    <source>
        <dbReference type="ARBA" id="ARBA00022598"/>
    </source>
</evidence>
<dbReference type="SUPFAM" id="SSF101353">
    <property type="entry name" value="Putative anticodon-binding domain of alanyl-tRNA synthetase (AlaRS)"/>
    <property type="match status" value="1"/>
</dbReference>
<dbReference type="SUPFAM" id="SSF55681">
    <property type="entry name" value="Class II aaRS and biotin synthetases"/>
    <property type="match status" value="1"/>
</dbReference>
<name>A0A1M8A2D9_MALS4</name>
<dbReference type="Gene3D" id="2.40.30.130">
    <property type="match status" value="1"/>
</dbReference>
<dbReference type="InterPro" id="IPR009000">
    <property type="entry name" value="Transl_B-barrel_sf"/>
</dbReference>
<comment type="catalytic activity">
    <reaction evidence="11 12">
        <text>tRNA(Ala) + L-alanine + ATP = L-alanyl-tRNA(Ala) + AMP + diphosphate</text>
        <dbReference type="Rhea" id="RHEA:12540"/>
        <dbReference type="Rhea" id="RHEA-COMP:9657"/>
        <dbReference type="Rhea" id="RHEA-COMP:9923"/>
        <dbReference type="ChEBI" id="CHEBI:30616"/>
        <dbReference type="ChEBI" id="CHEBI:33019"/>
        <dbReference type="ChEBI" id="CHEBI:57972"/>
        <dbReference type="ChEBI" id="CHEBI:78442"/>
        <dbReference type="ChEBI" id="CHEBI:78497"/>
        <dbReference type="ChEBI" id="CHEBI:456215"/>
        <dbReference type="EC" id="6.1.1.7"/>
    </reaction>
</comment>
<dbReference type="InterPro" id="IPR050058">
    <property type="entry name" value="Ala-tRNA_ligase"/>
</dbReference>
<dbReference type="VEuPathDB" id="FungiDB:MSYG_0909"/>
<evidence type="ECO:0000313" key="15">
    <source>
        <dbReference type="EMBL" id="SHO76571.1"/>
    </source>
</evidence>
<proteinExistence type="inferred from homology"/>
<feature type="region of interest" description="Disordered" evidence="13">
    <location>
        <begin position="516"/>
        <end position="535"/>
    </location>
</feature>
<evidence type="ECO:0000256" key="9">
    <source>
        <dbReference type="ARBA" id="ARBA00022917"/>
    </source>
</evidence>
<feature type="binding site" evidence="12">
    <location>
        <position position="675"/>
    </location>
    <ligand>
        <name>Zn(2+)</name>
        <dbReference type="ChEBI" id="CHEBI:29105"/>
    </ligand>
</feature>
<feature type="domain" description="Alanyl-transfer RNA synthetases family profile" evidence="14">
    <location>
        <begin position="76"/>
        <end position="833"/>
    </location>
</feature>
<feature type="region of interest" description="Disordered" evidence="13">
    <location>
        <begin position="988"/>
        <end position="1009"/>
    </location>
</feature>
<gene>
    <name evidence="12 15" type="primary">ALA1</name>
    <name evidence="15" type="ORF">MSYG_0909</name>
</gene>
<evidence type="ECO:0000259" key="14">
    <source>
        <dbReference type="PROSITE" id="PS50860"/>
    </source>
</evidence>
<dbReference type="AlphaFoldDB" id="A0A1M8A2D9"/>
<dbReference type="GO" id="GO:0005524">
    <property type="term" value="F:ATP binding"/>
    <property type="evidence" value="ECO:0007669"/>
    <property type="project" value="UniProtKB-UniRule"/>
</dbReference>
<dbReference type="Pfam" id="PF07973">
    <property type="entry name" value="tRNA_SAD"/>
    <property type="match status" value="1"/>
</dbReference>
<evidence type="ECO:0000256" key="1">
    <source>
        <dbReference type="ARBA" id="ARBA00008429"/>
    </source>
</evidence>
<dbReference type="InterPro" id="IPR003156">
    <property type="entry name" value="DHHA1_dom"/>
</dbReference>
<dbReference type="GO" id="GO:0005739">
    <property type="term" value="C:mitochondrion"/>
    <property type="evidence" value="ECO:0007669"/>
    <property type="project" value="UniProtKB-SubCell"/>
</dbReference>
<evidence type="ECO:0000256" key="5">
    <source>
        <dbReference type="ARBA" id="ARBA00022741"/>
    </source>
</evidence>
<feature type="compositionally biased region" description="Basic and acidic residues" evidence="13">
    <location>
        <begin position="516"/>
        <end position="526"/>
    </location>
</feature>
<dbReference type="SMART" id="SM00863">
    <property type="entry name" value="tRNA_SAD"/>
    <property type="match status" value="1"/>
</dbReference>
<dbReference type="NCBIfam" id="TIGR00344">
    <property type="entry name" value="alaS"/>
    <property type="match status" value="1"/>
</dbReference>
<evidence type="ECO:0000256" key="12">
    <source>
        <dbReference type="HAMAP-Rule" id="MF_03133"/>
    </source>
</evidence>
<dbReference type="HAMAP" id="MF_00036_B">
    <property type="entry name" value="Ala_tRNA_synth_B"/>
    <property type="match status" value="1"/>
</dbReference>
<dbReference type="Gene3D" id="3.30.980.10">
    <property type="entry name" value="Threonyl-trna Synthetase, Chain A, domain 2"/>
    <property type="match status" value="1"/>
</dbReference>
<evidence type="ECO:0000256" key="4">
    <source>
        <dbReference type="ARBA" id="ARBA00022723"/>
    </source>
</evidence>
<dbReference type="Pfam" id="PF02272">
    <property type="entry name" value="DHHA1"/>
    <property type="match status" value="1"/>
</dbReference>
<dbReference type="InterPro" id="IPR059090">
    <property type="entry name" value="ALA1_helical"/>
</dbReference>
<dbReference type="Proteomes" id="UP000186303">
    <property type="component" value="Chromosome 2"/>
</dbReference>
<keyword evidence="9 12" id="KW-0648">Protein biosynthesis</keyword>
<dbReference type="Pfam" id="PF01411">
    <property type="entry name" value="tRNA-synt_2c"/>
    <property type="match status" value="1"/>
</dbReference>
<dbReference type="InterPro" id="IPR012947">
    <property type="entry name" value="tRNA_SAD"/>
</dbReference>
<dbReference type="OMA" id="NKKDNFW"/>
<evidence type="ECO:0000256" key="11">
    <source>
        <dbReference type="ARBA" id="ARBA00048300"/>
    </source>
</evidence>
<dbReference type="Pfam" id="PF26023">
    <property type="entry name" value="ALA1"/>
    <property type="match status" value="1"/>
</dbReference>
<keyword evidence="4 12" id="KW-0479">Metal-binding</keyword>
<feature type="binding site" evidence="12">
    <location>
        <position position="671"/>
    </location>
    <ligand>
        <name>Zn(2+)</name>
        <dbReference type="ChEBI" id="CHEBI:29105"/>
    </ligand>
</feature>
<evidence type="ECO:0000313" key="16">
    <source>
        <dbReference type="Proteomes" id="UP000186303"/>
    </source>
</evidence>
<dbReference type="SUPFAM" id="SSF55186">
    <property type="entry name" value="ThrRS/AlaRS common domain"/>
    <property type="match status" value="1"/>
</dbReference>
<dbReference type="OrthoDB" id="2423964at2759"/>
<dbReference type="GO" id="GO:0002161">
    <property type="term" value="F:aminoacyl-tRNA deacylase activity"/>
    <property type="evidence" value="ECO:0007669"/>
    <property type="project" value="TreeGrafter"/>
</dbReference>